<dbReference type="PANTHER" id="PTHR23508">
    <property type="entry name" value="CARBOXYLIC ACID TRANSPORTER PROTEIN HOMOLOG"/>
    <property type="match status" value="1"/>
</dbReference>
<keyword evidence="12" id="KW-1185">Reference proteome</keyword>
<dbReference type="AlphaFoldDB" id="A0A2V1AU49"/>
<dbReference type="Gene3D" id="1.20.1250.20">
    <property type="entry name" value="MFS general substrate transporter like domains"/>
    <property type="match status" value="1"/>
</dbReference>
<dbReference type="InterPro" id="IPR005828">
    <property type="entry name" value="MFS_sugar_transport-like"/>
</dbReference>
<accession>A0A2V1AU49</accession>
<protein>
    <recommendedName>
        <fullName evidence="10">Major facilitator superfamily (MFS) profile domain-containing protein</fullName>
    </recommendedName>
</protein>
<keyword evidence="3" id="KW-0813">Transport</keyword>
<keyword evidence="6" id="KW-0843">Virulence</keyword>
<organism evidence="11 12">
    <name type="scientific">Candidozyma haemuli</name>
    <dbReference type="NCBI Taxonomy" id="45357"/>
    <lineage>
        <taxon>Eukaryota</taxon>
        <taxon>Fungi</taxon>
        <taxon>Dikarya</taxon>
        <taxon>Ascomycota</taxon>
        <taxon>Saccharomycotina</taxon>
        <taxon>Pichiomycetes</taxon>
        <taxon>Metschnikowiaceae</taxon>
        <taxon>Candidozyma</taxon>
    </lineage>
</organism>
<comment type="caution">
    <text evidence="11">The sequence shown here is derived from an EMBL/GenBank/DDBJ whole genome shotgun (WGS) entry which is preliminary data.</text>
</comment>
<dbReference type="FunFam" id="1.20.1250.20:FF:000140">
    <property type="entry name" value="Putative MFS phospholipid transporter"/>
    <property type="match status" value="1"/>
</dbReference>
<dbReference type="Proteomes" id="UP000244309">
    <property type="component" value="Unassembled WGS sequence"/>
</dbReference>
<evidence type="ECO:0000256" key="7">
    <source>
        <dbReference type="ARBA" id="ARBA00023136"/>
    </source>
</evidence>
<dbReference type="PANTHER" id="PTHR23508:SF10">
    <property type="entry name" value="CARBOXYLIC ACID TRANSPORTER PROTEIN HOMOLOG"/>
    <property type="match status" value="1"/>
</dbReference>
<feature type="compositionally biased region" description="Basic and acidic residues" evidence="8">
    <location>
        <begin position="519"/>
        <end position="533"/>
    </location>
</feature>
<feature type="transmembrane region" description="Helical" evidence="9">
    <location>
        <begin position="157"/>
        <end position="177"/>
    </location>
</feature>
<evidence type="ECO:0000256" key="3">
    <source>
        <dbReference type="ARBA" id="ARBA00022448"/>
    </source>
</evidence>
<dbReference type="InterPro" id="IPR011701">
    <property type="entry name" value="MFS"/>
</dbReference>
<evidence type="ECO:0000256" key="6">
    <source>
        <dbReference type="ARBA" id="ARBA00023026"/>
    </source>
</evidence>
<feature type="transmembrane region" description="Helical" evidence="9">
    <location>
        <begin position="198"/>
        <end position="226"/>
    </location>
</feature>
<dbReference type="STRING" id="45357.A0A2V1AU49"/>
<feature type="transmembrane region" description="Helical" evidence="9">
    <location>
        <begin position="132"/>
        <end position="151"/>
    </location>
</feature>
<feature type="transmembrane region" description="Helical" evidence="9">
    <location>
        <begin position="323"/>
        <end position="344"/>
    </location>
</feature>
<comment type="similarity">
    <text evidence="2">Belongs to the major facilitator superfamily. Sugar transporter (TC 2.A.1.1) family.</text>
</comment>
<dbReference type="RefSeq" id="XP_025341391.1">
    <property type="nucleotide sequence ID" value="XM_025485926.1"/>
</dbReference>
<feature type="transmembrane region" description="Helical" evidence="9">
    <location>
        <begin position="351"/>
        <end position="372"/>
    </location>
</feature>
<gene>
    <name evidence="11" type="ORF">CXQ85_002242</name>
</gene>
<dbReference type="SUPFAM" id="SSF103473">
    <property type="entry name" value="MFS general substrate transporter"/>
    <property type="match status" value="1"/>
</dbReference>
<feature type="transmembrane region" description="Helical" evidence="9">
    <location>
        <begin position="99"/>
        <end position="120"/>
    </location>
</feature>
<feature type="transmembrane region" description="Helical" evidence="9">
    <location>
        <begin position="416"/>
        <end position="435"/>
    </location>
</feature>
<sequence length="549" mass="60639">MSSRDIPHSFREAFCGWYERIPDELALTKAQRERNIALAEQDQDDESREAVRKVQFKNLWPAFISGAGLFSDGYVNNSISAVTTCLSLIYGEAYTNSNAISNVAAIAFAGTVVGQLSFGYISDHLARKGGMLAANIILVLFTLLCAVATWGKTPEGLFTALTVFRFFLGIGIGAEYPTSSVIASEFANQLPAGHRNRYFVWFTNSCIDFGYVVAAFVPMVLLWIFSDSHLEPVWRLTLGLGVFPPFALYFMRRKMKNSESYEKTNMKTAKSFPWWLVIKFYWFRLTVVSIVWFIYDFSAYSFGLYSSYILKIIIPDGDLYKTFGWNVVFNLFYLPGTFLGGFATDYFGPRLTMAGGLIAQAIVGFGMTAGYHTLKHQIGGFVVVYGIFSALGEFGPGNNVGCLASKTSSTPVRGQYYGIAAALGKIGAFVGTYVFPVILKNNGGADSDEGVRTAFYISSGLCIFSAILTLFFCPSVGQEAINDEDRKFVEYLKANGYDLANLGNGTISQEYEESGESFSDPKEDVKVEVEPRVRQATASDSSSNDEKRL</sequence>
<proteinExistence type="inferred from homology"/>
<dbReference type="GO" id="GO:0046943">
    <property type="term" value="F:carboxylic acid transmembrane transporter activity"/>
    <property type="evidence" value="ECO:0007669"/>
    <property type="project" value="TreeGrafter"/>
</dbReference>
<evidence type="ECO:0000256" key="8">
    <source>
        <dbReference type="SAM" id="MobiDB-lite"/>
    </source>
</evidence>
<evidence type="ECO:0000259" key="10">
    <source>
        <dbReference type="PROSITE" id="PS50850"/>
    </source>
</evidence>
<dbReference type="InterPro" id="IPR020846">
    <property type="entry name" value="MFS_dom"/>
</dbReference>
<dbReference type="OrthoDB" id="2261376at2759"/>
<dbReference type="GeneID" id="37007573"/>
<name>A0A2V1AU49_9ASCO</name>
<dbReference type="InterPro" id="IPR036259">
    <property type="entry name" value="MFS_trans_sf"/>
</dbReference>
<evidence type="ECO:0000256" key="5">
    <source>
        <dbReference type="ARBA" id="ARBA00022989"/>
    </source>
</evidence>
<feature type="transmembrane region" description="Helical" evidence="9">
    <location>
        <begin position="232"/>
        <end position="251"/>
    </location>
</feature>
<dbReference type="Pfam" id="PF07690">
    <property type="entry name" value="MFS_1"/>
    <property type="match status" value="1"/>
</dbReference>
<dbReference type="Pfam" id="PF00083">
    <property type="entry name" value="Sugar_tr"/>
    <property type="match status" value="1"/>
</dbReference>
<feature type="transmembrane region" description="Helical" evidence="9">
    <location>
        <begin position="272"/>
        <end position="295"/>
    </location>
</feature>
<feature type="transmembrane region" description="Helical" evidence="9">
    <location>
        <begin position="378"/>
        <end position="395"/>
    </location>
</feature>
<keyword evidence="7 9" id="KW-0472">Membrane</keyword>
<keyword evidence="4 9" id="KW-0812">Transmembrane</keyword>
<evidence type="ECO:0000256" key="4">
    <source>
        <dbReference type="ARBA" id="ARBA00022692"/>
    </source>
</evidence>
<dbReference type="PROSITE" id="PS50850">
    <property type="entry name" value="MFS"/>
    <property type="match status" value="1"/>
</dbReference>
<feature type="transmembrane region" description="Helical" evidence="9">
    <location>
        <begin position="455"/>
        <end position="477"/>
    </location>
</feature>
<feature type="domain" description="Major facilitator superfamily (MFS) profile" evidence="10">
    <location>
        <begin position="61"/>
        <end position="477"/>
    </location>
</feature>
<comment type="subcellular location">
    <subcellularLocation>
        <location evidence="1">Cell membrane</location>
        <topology evidence="1">Multi-pass membrane protein</topology>
    </subcellularLocation>
</comment>
<evidence type="ECO:0000313" key="11">
    <source>
        <dbReference type="EMBL" id="PVH20451.1"/>
    </source>
</evidence>
<evidence type="ECO:0000256" key="1">
    <source>
        <dbReference type="ARBA" id="ARBA00004651"/>
    </source>
</evidence>
<dbReference type="VEuPathDB" id="FungiDB:CXQ85_002242"/>
<keyword evidence="5 9" id="KW-1133">Transmembrane helix</keyword>
<reference evidence="11 12" key="1">
    <citation type="submission" date="2017-12" db="EMBL/GenBank/DDBJ databases">
        <title>Genome Sequence of a Multidrug-Resistant Candida haemulonii Isolate from a Patient with Chronic Leg Ulcers in Israel.</title>
        <authorList>
            <person name="Chow N.A."/>
            <person name="Gade L."/>
            <person name="Batra D."/>
            <person name="Rowe L.A."/>
            <person name="Ben-Ami R."/>
            <person name="Loparev V.N."/>
            <person name="Litvintseva A.P."/>
        </authorList>
    </citation>
    <scope>NUCLEOTIDE SEQUENCE [LARGE SCALE GENOMIC DNA]</scope>
    <source>
        <strain evidence="11 12">B11899</strain>
    </source>
</reference>
<dbReference type="GO" id="GO:0001406">
    <property type="term" value="F:glycerophosphodiester transmembrane transporter activity"/>
    <property type="evidence" value="ECO:0007669"/>
    <property type="project" value="UniProtKB-ARBA"/>
</dbReference>
<evidence type="ECO:0000256" key="2">
    <source>
        <dbReference type="ARBA" id="ARBA00010992"/>
    </source>
</evidence>
<dbReference type="GO" id="GO:0005886">
    <property type="term" value="C:plasma membrane"/>
    <property type="evidence" value="ECO:0007669"/>
    <property type="project" value="UniProtKB-SubCell"/>
</dbReference>
<evidence type="ECO:0000313" key="12">
    <source>
        <dbReference type="Proteomes" id="UP000244309"/>
    </source>
</evidence>
<feature type="region of interest" description="Disordered" evidence="8">
    <location>
        <begin position="510"/>
        <end position="549"/>
    </location>
</feature>
<evidence type="ECO:0000256" key="9">
    <source>
        <dbReference type="SAM" id="Phobius"/>
    </source>
</evidence>
<dbReference type="EMBL" id="PKFO01000003">
    <property type="protein sequence ID" value="PVH20451.1"/>
    <property type="molecule type" value="Genomic_DNA"/>
</dbReference>